<proteinExistence type="predicted"/>
<organism evidence="2 3">
    <name type="scientific">Chitinophaga ginsengisegetis</name>
    <dbReference type="NCBI Taxonomy" id="393003"/>
    <lineage>
        <taxon>Bacteria</taxon>
        <taxon>Pseudomonadati</taxon>
        <taxon>Bacteroidota</taxon>
        <taxon>Chitinophagia</taxon>
        <taxon>Chitinophagales</taxon>
        <taxon>Chitinophagaceae</taxon>
        <taxon>Chitinophaga</taxon>
    </lineage>
</organism>
<name>A0A1T5N3A7_9BACT</name>
<dbReference type="PANTHER" id="PTHR37841:SF1">
    <property type="entry name" value="DUF3298 DOMAIN-CONTAINING PROTEIN"/>
    <property type="match status" value="1"/>
</dbReference>
<gene>
    <name evidence="2" type="ORF">SAMN05660461_0151</name>
</gene>
<feature type="signal peptide" evidence="1">
    <location>
        <begin position="1"/>
        <end position="24"/>
    </location>
</feature>
<protein>
    <submittedName>
        <fullName evidence="2">WG containing repeat-containing protein</fullName>
    </submittedName>
</protein>
<dbReference type="EMBL" id="FUZZ01000001">
    <property type="protein sequence ID" value="SKC94930.1"/>
    <property type="molecule type" value="Genomic_DNA"/>
</dbReference>
<dbReference type="Pfam" id="PF14903">
    <property type="entry name" value="WG_beta_rep"/>
    <property type="match status" value="5"/>
</dbReference>
<evidence type="ECO:0000313" key="3">
    <source>
        <dbReference type="Proteomes" id="UP000190166"/>
    </source>
</evidence>
<dbReference type="InterPro" id="IPR032774">
    <property type="entry name" value="WG_beta_rep"/>
</dbReference>
<evidence type="ECO:0000256" key="1">
    <source>
        <dbReference type="SAM" id="SignalP"/>
    </source>
</evidence>
<keyword evidence="1" id="KW-0732">Signal</keyword>
<accession>A0A1T5N3A7</accession>
<feature type="chain" id="PRO_5012707735" evidence="1">
    <location>
        <begin position="25"/>
        <end position="384"/>
    </location>
</feature>
<dbReference type="PANTHER" id="PTHR37841">
    <property type="entry name" value="GLR2918 PROTEIN"/>
    <property type="match status" value="1"/>
</dbReference>
<evidence type="ECO:0000313" key="2">
    <source>
        <dbReference type="EMBL" id="SKC94930.1"/>
    </source>
</evidence>
<keyword evidence="3" id="KW-1185">Reference proteome</keyword>
<sequence length="384" mass="42669">MTQNNLLKILPLLISSFFYFTSCAQEIEYAIPPGQFSHIQPMSEGLMSAKAKKDGLYGFINAGGEWKIPAQYHLSSPFSEGLASVVPEGADLYGYINKTGKLVIEARFKDTRPFSCGRAIVWLPEGKGWACINSNGKIIFTAESIKAEPTSMPNMFKEGLLEVFQADKDNNFRHGFADTAGRLVIPYQYSNTFYFSDNVAVVTVTNKSGNSNEEDEYHAIIDKKGTTLLTIANNIQDVTIFKTGIARFLENGHYGLMDKKGTIRLAPRFDVLPPDYNGGPLWGIIHGKADGSKEGFLYLLDSNFTETGKLLLYTTGKRITGTEGNFSEGLLAVRQDELWGYVDQSGKWVIQPQFTEAAQFYEGRAIVRNSENIVSIIKNPLKKN</sequence>
<dbReference type="STRING" id="393003.SAMN05660461_0151"/>
<reference evidence="2 3" key="1">
    <citation type="submission" date="2017-02" db="EMBL/GenBank/DDBJ databases">
        <authorList>
            <person name="Peterson S.W."/>
        </authorList>
    </citation>
    <scope>NUCLEOTIDE SEQUENCE [LARGE SCALE GENOMIC DNA]</scope>
    <source>
        <strain evidence="2 3">DSM 18108</strain>
    </source>
</reference>
<dbReference type="AlphaFoldDB" id="A0A1T5N3A7"/>
<dbReference type="Proteomes" id="UP000190166">
    <property type="component" value="Unassembled WGS sequence"/>
</dbReference>